<dbReference type="Pfam" id="PF14767">
    <property type="entry name" value="RPA_interact_M"/>
    <property type="match status" value="1"/>
</dbReference>
<evidence type="ECO:0000259" key="7">
    <source>
        <dbReference type="Pfam" id="PF14767"/>
    </source>
</evidence>
<feature type="domain" description="RPA-interacting protein N-terminal" evidence="6">
    <location>
        <begin position="50"/>
        <end position="88"/>
    </location>
</feature>
<proteinExistence type="predicted"/>
<protein>
    <submittedName>
        <fullName evidence="9">RPA-interacting protein isoform b</fullName>
    </submittedName>
</protein>
<keyword evidence="2" id="KW-0479">Metal-binding</keyword>
<sequence length="273" mass="30706">MDGKTKLPRISCELSLGPKLQLPEFCVRSWGRGFDGGSGEEMAEQAGSHHRSLYKQVFSPHWKEAFRQGCLARMRNSRDRFLNKYRQAGGSMPGRAPSTLLVQEVMVEEWNSFQSMQNYPEELAQLGLSIDLAVLEEIQQELIDEEQSIISEYEKSLQFDEKCLSIMLAEWEANSFICPVCTKYNLRVIGGVVVCQCGLNIPSHSAELTEQKLRACLEASLNDHSAHCPHTPEFSVTDGTEEKPSLLMTCLVSFPGDPVKGRNRFIGWVLFPS</sequence>
<dbReference type="PANTHER" id="PTHR31742">
    <property type="entry name" value="RPA-INTERACTING PROTEIN RPAIN"/>
    <property type="match status" value="1"/>
</dbReference>
<evidence type="ECO:0000256" key="5">
    <source>
        <dbReference type="ARBA" id="ARBA00023242"/>
    </source>
</evidence>
<dbReference type="InterPro" id="IPR028155">
    <property type="entry name" value="RPA_interact_central"/>
</dbReference>
<evidence type="ECO:0000259" key="8">
    <source>
        <dbReference type="Pfam" id="PF14768"/>
    </source>
</evidence>
<dbReference type="InterPro" id="IPR028159">
    <property type="entry name" value="RPA_interact_C_dom"/>
</dbReference>
<feature type="domain" description="RPA-interacting protein C-terminal" evidence="8">
    <location>
        <begin position="177"/>
        <end position="251"/>
    </location>
</feature>
<dbReference type="EMBL" id="GEBF01002926">
    <property type="protein sequence ID" value="JAO00707.1"/>
    <property type="molecule type" value="Transcribed_RNA"/>
</dbReference>
<evidence type="ECO:0000313" key="9">
    <source>
        <dbReference type="EMBL" id="JAO00707.1"/>
    </source>
</evidence>
<dbReference type="AlphaFoldDB" id="A0A0P6JB88"/>
<dbReference type="GO" id="GO:0008270">
    <property type="term" value="F:zinc ion binding"/>
    <property type="evidence" value="ECO:0007669"/>
    <property type="project" value="UniProtKB-KW"/>
</dbReference>
<keyword evidence="4" id="KW-0862">Zinc</keyword>
<keyword evidence="5" id="KW-0539">Nucleus</keyword>
<dbReference type="InterPro" id="IPR028156">
    <property type="entry name" value="RIP"/>
</dbReference>
<gene>
    <name evidence="9" type="primary">RPAIN</name>
</gene>
<reference evidence="9" key="1">
    <citation type="submission" date="2015-10" db="EMBL/GenBank/DDBJ databases">
        <title>FRAMA: From RNA-seq data to annotated mRNA assemblies.</title>
        <authorList>
            <person name="Bens M."/>
            <person name="Sahm A."/>
            <person name="Jahn N."/>
            <person name="Morhart M."/>
            <person name="Holtze S."/>
            <person name="Hildebrandt T.B."/>
            <person name="Platzer M."/>
            <person name="Szafranski K."/>
        </authorList>
    </citation>
    <scope>NUCLEOTIDE SEQUENCE</scope>
    <source>
        <tissue evidence="9">Skin</tissue>
    </source>
</reference>
<dbReference type="GO" id="GO:0016605">
    <property type="term" value="C:PML body"/>
    <property type="evidence" value="ECO:0007669"/>
    <property type="project" value="TreeGrafter"/>
</dbReference>
<evidence type="ECO:0000256" key="4">
    <source>
        <dbReference type="ARBA" id="ARBA00022833"/>
    </source>
</evidence>
<dbReference type="Pfam" id="PF14768">
    <property type="entry name" value="RPA_interact_C"/>
    <property type="match status" value="1"/>
</dbReference>
<keyword evidence="3" id="KW-0863">Zinc-finger</keyword>
<accession>A0A0P6JB88</accession>
<evidence type="ECO:0000256" key="3">
    <source>
        <dbReference type="ARBA" id="ARBA00022771"/>
    </source>
</evidence>
<dbReference type="GO" id="GO:0006606">
    <property type="term" value="P:protein import into nucleus"/>
    <property type="evidence" value="ECO:0007669"/>
    <property type="project" value="TreeGrafter"/>
</dbReference>
<feature type="domain" description="RPA-interacting protein central" evidence="7">
    <location>
        <begin position="103"/>
        <end position="167"/>
    </location>
</feature>
<evidence type="ECO:0000256" key="2">
    <source>
        <dbReference type="ARBA" id="ARBA00022723"/>
    </source>
</evidence>
<evidence type="ECO:0000259" key="6">
    <source>
        <dbReference type="Pfam" id="PF14766"/>
    </source>
</evidence>
<dbReference type="InterPro" id="IPR028158">
    <property type="entry name" value="RPA_interact_N_dom"/>
</dbReference>
<dbReference type="Pfam" id="PF14766">
    <property type="entry name" value="RPA_interact_N"/>
    <property type="match status" value="1"/>
</dbReference>
<organism evidence="9">
    <name type="scientific">Heterocephalus glaber</name>
    <name type="common">Naked mole rat</name>
    <dbReference type="NCBI Taxonomy" id="10181"/>
    <lineage>
        <taxon>Eukaryota</taxon>
        <taxon>Metazoa</taxon>
        <taxon>Chordata</taxon>
        <taxon>Craniata</taxon>
        <taxon>Vertebrata</taxon>
        <taxon>Euteleostomi</taxon>
        <taxon>Mammalia</taxon>
        <taxon>Eutheria</taxon>
        <taxon>Euarchontoglires</taxon>
        <taxon>Glires</taxon>
        <taxon>Rodentia</taxon>
        <taxon>Hystricomorpha</taxon>
        <taxon>Bathyergidae</taxon>
        <taxon>Heterocephalus</taxon>
    </lineage>
</organism>
<evidence type="ECO:0000256" key="1">
    <source>
        <dbReference type="ARBA" id="ARBA00004123"/>
    </source>
</evidence>
<name>A0A0P6JB88_HETGA</name>
<comment type="subcellular location">
    <subcellularLocation>
        <location evidence="1">Nucleus</location>
    </subcellularLocation>
</comment>
<dbReference type="PANTHER" id="PTHR31742:SF1">
    <property type="entry name" value="RPA-INTERACTING PROTEIN"/>
    <property type="match status" value="1"/>
</dbReference>